<accession>A0A840A9A5</accession>
<proteinExistence type="predicted"/>
<dbReference type="PANTHER" id="PTHR21525:SF9">
    <property type="entry name" value="CHANNEL_COLICIN DOMAIN-CONTAINING PROTEIN"/>
    <property type="match status" value="1"/>
</dbReference>
<evidence type="ECO:0000256" key="1">
    <source>
        <dbReference type="SAM" id="MobiDB-lite"/>
    </source>
</evidence>
<evidence type="ECO:0000313" key="3">
    <source>
        <dbReference type="Proteomes" id="UP000553193"/>
    </source>
</evidence>
<feature type="region of interest" description="Disordered" evidence="1">
    <location>
        <begin position="231"/>
        <end position="255"/>
    </location>
</feature>
<sequence>MDTLVEWEAAGAIIDAGGEITGSVPVGAGMAATVRIPVPGTNGLAVELTPRGWRPRGGTTSTLFIQDATGRRHLRLDYGHNVATGRVDFHWNQKGVAQQFGLGNHAPAGPGGGALYHGARYFRHAGRLLMVVGVAADTYSVVVSDRPFRQLAIVTGGWAGAWAGCKLVGAAGAAGGTLVKPGGGTAVGGLLGCLVGGASGYWAGKVLTTEAIELGEEVVRRIVEEISAREYRDNSPLGGPRPSSGSAVPSAGRAQ</sequence>
<organism evidence="2 3">
    <name type="scientific">Roseococcus suduntuyensis</name>
    <dbReference type="NCBI Taxonomy" id="455361"/>
    <lineage>
        <taxon>Bacteria</taxon>
        <taxon>Pseudomonadati</taxon>
        <taxon>Pseudomonadota</taxon>
        <taxon>Alphaproteobacteria</taxon>
        <taxon>Acetobacterales</taxon>
        <taxon>Roseomonadaceae</taxon>
        <taxon>Roseococcus</taxon>
    </lineage>
</organism>
<dbReference type="RefSeq" id="WP_184382037.1">
    <property type="nucleotide sequence ID" value="NZ_JACIDJ010000001.1"/>
</dbReference>
<protein>
    <submittedName>
        <fullName evidence="2">Uncharacterized protein</fullName>
    </submittedName>
</protein>
<evidence type="ECO:0000313" key="2">
    <source>
        <dbReference type="EMBL" id="MBB3897096.1"/>
    </source>
</evidence>
<reference evidence="2 3" key="1">
    <citation type="submission" date="2020-08" db="EMBL/GenBank/DDBJ databases">
        <title>Genomic Encyclopedia of Type Strains, Phase IV (KMG-IV): sequencing the most valuable type-strain genomes for metagenomic binning, comparative biology and taxonomic classification.</title>
        <authorList>
            <person name="Goeker M."/>
        </authorList>
    </citation>
    <scope>NUCLEOTIDE SEQUENCE [LARGE SCALE GENOMIC DNA]</scope>
    <source>
        <strain evidence="2 3">DSM 19979</strain>
    </source>
</reference>
<dbReference type="EMBL" id="JACIDJ010000001">
    <property type="protein sequence ID" value="MBB3897096.1"/>
    <property type="molecule type" value="Genomic_DNA"/>
</dbReference>
<dbReference type="AlphaFoldDB" id="A0A840A9A5"/>
<dbReference type="Proteomes" id="UP000553193">
    <property type="component" value="Unassembled WGS sequence"/>
</dbReference>
<comment type="caution">
    <text evidence="2">The sequence shown here is derived from an EMBL/GenBank/DDBJ whole genome shotgun (WGS) entry which is preliminary data.</text>
</comment>
<feature type="compositionally biased region" description="Low complexity" evidence="1">
    <location>
        <begin position="235"/>
        <end position="246"/>
    </location>
</feature>
<name>A0A840A9A5_9PROT</name>
<gene>
    <name evidence="2" type="ORF">GGQ83_000522</name>
</gene>
<keyword evidence="3" id="KW-1185">Reference proteome</keyword>
<dbReference type="PANTHER" id="PTHR21525">
    <property type="entry name" value="MOTILE SPERM PROTEIN"/>
    <property type="match status" value="1"/>
</dbReference>